<dbReference type="AlphaFoldDB" id="A0A9W6Z414"/>
<accession>A0A9W6Z414</accession>
<comment type="caution">
    <text evidence="1">The sequence shown here is derived from an EMBL/GenBank/DDBJ whole genome shotgun (WGS) entry which is preliminary data.</text>
</comment>
<gene>
    <name evidence="1" type="ORF">Amon01_000742200</name>
</gene>
<dbReference type="Proteomes" id="UP001165063">
    <property type="component" value="Unassembled WGS sequence"/>
</dbReference>
<dbReference type="EMBL" id="BSXU01005433">
    <property type="protein sequence ID" value="GMG53593.1"/>
    <property type="molecule type" value="Genomic_DNA"/>
</dbReference>
<organism evidence="1 2">
    <name type="scientific">Ambrosiozyma monospora</name>
    <name type="common">Yeast</name>
    <name type="synonym">Endomycopsis monosporus</name>
    <dbReference type="NCBI Taxonomy" id="43982"/>
    <lineage>
        <taxon>Eukaryota</taxon>
        <taxon>Fungi</taxon>
        <taxon>Dikarya</taxon>
        <taxon>Ascomycota</taxon>
        <taxon>Saccharomycotina</taxon>
        <taxon>Pichiomycetes</taxon>
        <taxon>Pichiales</taxon>
        <taxon>Pichiaceae</taxon>
        <taxon>Ambrosiozyma</taxon>
    </lineage>
</organism>
<proteinExistence type="predicted"/>
<protein>
    <submittedName>
        <fullName evidence="1">Unnamed protein product</fullName>
    </submittedName>
</protein>
<name>A0A9W6Z414_AMBMO</name>
<reference evidence="1" key="1">
    <citation type="submission" date="2023-04" db="EMBL/GenBank/DDBJ databases">
        <title>Ambrosiozyma monospora NBRC 1965.</title>
        <authorList>
            <person name="Ichikawa N."/>
            <person name="Sato H."/>
            <person name="Tonouchi N."/>
        </authorList>
    </citation>
    <scope>NUCLEOTIDE SEQUENCE</scope>
    <source>
        <strain evidence="1">NBRC 1965</strain>
    </source>
</reference>
<sequence>MLKICQLLSHLPYELVFQVFEEIIANLTTLEFCNLVQSQSNDSSLLSPIIKSILRHSKITIDQENGISITLQNKQSLNAMPINDSRPLNNLVSFMLHYGYKVEELMLANVKDSMLAIVTTDDAIEALIDHCCQQFTISLLHVPDIGPHLRYLLKANGVDFLCDSTSCRPLLESTAKLEHLSIKLSSMNEAFTYDKLVSILNWLDHTVPKSLVLDLDMNFSSSSNMIPKFLEVLMHRNVNFSLNLPYAPDTFIQNAGPLNNHIEQLYCVVHSDQKNLAWLKTITNLQTLKLNWFVTSGACQLDMSNSQLKKMVLTNTPAGSEILLKVFG</sequence>
<evidence type="ECO:0000313" key="1">
    <source>
        <dbReference type="EMBL" id="GMG53593.1"/>
    </source>
</evidence>
<keyword evidence="2" id="KW-1185">Reference proteome</keyword>
<evidence type="ECO:0000313" key="2">
    <source>
        <dbReference type="Proteomes" id="UP001165063"/>
    </source>
</evidence>